<protein>
    <submittedName>
        <fullName evidence="1">Uncharacterized protein</fullName>
    </submittedName>
</protein>
<name>A0A194W0M1_CYTMA</name>
<sequence>MASLNFPAGTMAFRTEQDSLIKTTVLTYQLKNGSCHEPFWIQPLEWCTGIFRRRFDRPGNSLIRHIQVTETTPMPQPLFAVSRSGGSQNKFEDEPLPPPPRIQSMFPDFEACAPDKCGNHVCPEVQSETLVDCYKCNGTFSVTSLHALPCGHYICRKDLGQLAMNAFAAVQDGYTRGFLQETLCELWQMKVQLAQLVRQGADVATRQNQQRRIRNHMVFLRTEVGLMCCGREMNLLETHTKCLEPRVAKGLWTVEMFLSANPYIFSRRCGWPDCEHYVPPQCIWFDGRMGSGLAERWYCVICGGNSKKQSNNERNGLQPAR</sequence>
<evidence type="ECO:0000313" key="1">
    <source>
        <dbReference type="EMBL" id="KUI69663.1"/>
    </source>
</evidence>
<gene>
    <name evidence="1" type="ORF">VM1G_11592</name>
</gene>
<proteinExistence type="predicted"/>
<dbReference type="EMBL" id="CM003102">
    <property type="protein sequence ID" value="KUI69663.1"/>
    <property type="molecule type" value="Genomic_DNA"/>
</dbReference>
<dbReference type="AlphaFoldDB" id="A0A194W0M1"/>
<dbReference type="Proteomes" id="UP000078559">
    <property type="component" value="Chromosome 5"/>
</dbReference>
<accession>A0A194W0M1</accession>
<reference evidence="1" key="1">
    <citation type="submission" date="2014-12" db="EMBL/GenBank/DDBJ databases">
        <title>Genome Sequence of Valsa Canker Pathogens Uncovers a Specific Adaption of Colonization on Woody Bark.</title>
        <authorList>
            <person name="Yin Z."/>
            <person name="Liu H."/>
            <person name="Gao X."/>
            <person name="Li Z."/>
            <person name="Song N."/>
            <person name="Ke X."/>
            <person name="Dai Q."/>
            <person name="Wu Y."/>
            <person name="Sun Y."/>
            <person name="Xu J.-R."/>
            <person name="Kang Z.K."/>
            <person name="Wang L."/>
            <person name="Huang L."/>
        </authorList>
    </citation>
    <scope>NUCLEOTIDE SEQUENCE [LARGE SCALE GENOMIC DNA]</scope>
    <source>
        <strain evidence="1">03-8</strain>
    </source>
</reference>
<keyword evidence="2" id="KW-1185">Reference proteome</keyword>
<evidence type="ECO:0000313" key="2">
    <source>
        <dbReference type="Proteomes" id="UP000078559"/>
    </source>
</evidence>
<organism evidence="1 2">
    <name type="scientific">Cytospora mali</name>
    <name type="common">Apple Valsa canker fungus</name>
    <name type="synonym">Valsa mali</name>
    <dbReference type="NCBI Taxonomy" id="578113"/>
    <lineage>
        <taxon>Eukaryota</taxon>
        <taxon>Fungi</taxon>
        <taxon>Dikarya</taxon>
        <taxon>Ascomycota</taxon>
        <taxon>Pezizomycotina</taxon>
        <taxon>Sordariomycetes</taxon>
        <taxon>Sordariomycetidae</taxon>
        <taxon>Diaporthales</taxon>
        <taxon>Cytosporaceae</taxon>
        <taxon>Cytospora</taxon>
    </lineage>
</organism>